<dbReference type="RefSeq" id="WP_023859474.1">
    <property type="nucleotide sequence ID" value="NZ_AZFH01000204.1"/>
</dbReference>
<protein>
    <recommendedName>
        <fullName evidence="3">Helix-turn-helix domain-containing protein</fullName>
    </recommendedName>
</protein>
<evidence type="ECO:0008006" key="3">
    <source>
        <dbReference type="Google" id="ProtNLM"/>
    </source>
</evidence>
<dbReference type="STRING" id="1423740.FC36_GL002027"/>
<comment type="caution">
    <text evidence="1">The sequence shown here is derived from an EMBL/GenBank/DDBJ whole genome shotgun (WGS) entry which is preliminary data.</text>
</comment>
<gene>
    <name evidence="1" type="ORF">FC36_GL002027</name>
</gene>
<accession>A0A0R1T261</accession>
<sequence>MALSDMALASNEKRQQRIMLLRQGFNEERYQSISQAAAYFHYTYQTVAKWAKDGDIPLLDLHGRPVVPVTDANQAQVNLDRRLANINKLSNLFNQRKVVTVAAAAKEFKYSPQTIASWAVQGDIPLLQEDGTTVVAVNDDNLPAWLDDDYLAAIEHQ</sequence>
<dbReference type="AlphaFoldDB" id="A0A0R1T261"/>
<organism evidence="1 2">
    <name type="scientific">Ligilactobacillus equi DSM 15833 = JCM 10991</name>
    <dbReference type="NCBI Taxonomy" id="1423740"/>
    <lineage>
        <taxon>Bacteria</taxon>
        <taxon>Bacillati</taxon>
        <taxon>Bacillota</taxon>
        <taxon>Bacilli</taxon>
        <taxon>Lactobacillales</taxon>
        <taxon>Lactobacillaceae</taxon>
        <taxon>Ligilactobacillus</taxon>
    </lineage>
</organism>
<name>A0A0R1T261_9LACO</name>
<reference evidence="1 2" key="1">
    <citation type="journal article" date="2015" name="Genome Announc.">
        <title>Expanding the biotechnology potential of lactobacilli through comparative genomics of 213 strains and associated genera.</title>
        <authorList>
            <person name="Sun Z."/>
            <person name="Harris H.M."/>
            <person name="McCann A."/>
            <person name="Guo C."/>
            <person name="Argimon S."/>
            <person name="Zhang W."/>
            <person name="Yang X."/>
            <person name="Jeffery I.B."/>
            <person name="Cooney J.C."/>
            <person name="Kagawa T.F."/>
            <person name="Liu W."/>
            <person name="Song Y."/>
            <person name="Salvetti E."/>
            <person name="Wrobel A."/>
            <person name="Rasinkangas P."/>
            <person name="Parkhill J."/>
            <person name="Rea M.C."/>
            <person name="O'Sullivan O."/>
            <person name="Ritari J."/>
            <person name="Douillard F.P."/>
            <person name="Paul Ross R."/>
            <person name="Yang R."/>
            <person name="Briner A.E."/>
            <person name="Felis G.E."/>
            <person name="de Vos W.M."/>
            <person name="Barrangou R."/>
            <person name="Klaenhammer T.R."/>
            <person name="Caufield P.W."/>
            <person name="Cui Y."/>
            <person name="Zhang H."/>
            <person name="O'Toole P.W."/>
        </authorList>
    </citation>
    <scope>NUCLEOTIDE SEQUENCE [LARGE SCALE GENOMIC DNA]</scope>
    <source>
        <strain evidence="1 2">DSM 15833</strain>
    </source>
</reference>
<dbReference type="EMBL" id="AZFH01000204">
    <property type="protein sequence ID" value="KRL75926.1"/>
    <property type="molecule type" value="Genomic_DNA"/>
</dbReference>
<evidence type="ECO:0000313" key="2">
    <source>
        <dbReference type="Proteomes" id="UP000051048"/>
    </source>
</evidence>
<proteinExistence type="predicted"/>
<evidence type="ECO:0000313" key="1">
    <source>
        <dbReference type="EMBL" id="KRL75926.1"/>
    </source>
</evidence>
<dbReference type="PATRIC" id="fig|1423740.3.peg.2194"/>
<dbReference type="Proteomes" id="UP000051048">
    <property type="component" value="Unassembled WGS sequence"/>
</dbReference>